<dbReference type="InterPro" id="IPR020476">
    <property type="entry name" value="Nudix_hydrolase"/>
</dbReference>
<dbReference type="Proteomes" id="UP001500782">
    <property type="component" value="Unassembled WGS sequence"/>
</dbReference>
<dbReference type="RefSeq" id="WP_343798739.1">
    <property type="nucleotide sequence ID" value="NZ_BAAADJ010000021.1"/>
</dbReference>
<proteinExistence type="inferred from homology"/>
<dbReference type="PROSITE" id="PS00893">
    <property type="entry name" value="NUDIX_BOX"/>
    <property type="match status" value="1"/>
</dbReference>
<comment type="cofactor">
    <cofactor evidence="1">
        <name>Mg(2+)</name>
        <dbReference type="ChEBI" id="CHEBI:18420"/>
    </cofactor>
</comment>
<dbReference type="PRINTS" id="PR00502">
    <property type="entry name" value="NUDIXFAMILY"/>
</dbReference>
<evidence type="ECO:0000256" key="3">
    <source>
        <dbReference type="RuleBase" id="RU003476"/>
    </source>
</evidence>
<dbReference type="PANTHER" id="PTHR43046:SF14">
    <property type="entry name" value="MUTT_NUDIX FAMILY PROTEIN"/>
    <property type="match status" value="1"/>
</dbReference>
<accession>A0ABN0W9G2</accession>
<dbReference type="PANTHER" id="PTHR43046">
    <property type="entry name" value="GDP-MANNOSE MANNOSYL HYDROLASE"/>
    <property type="match status" value="1"/>
</dbReference>
<evidence type="ECO:0000256" key="2">
    <source>
        <dbReference type="ARBA" id="ARBA00022801"/>
    </source>
</evidence>
<dbReference type="Pfam" id="PF00293">
    <property type="entry name" value="NUDIX"/>
    <property type="match status" value="1"/>
</dbReference>
<dbReference type="CDD" id="cd04699">
    <property type="entry name" value="NUDIX_MutT_Nudt1"/>
    <property type="match status" value="1"/>
</dbReference>
<dbReference type="Gene3D" id="3.90.79.10">
    <property type="entry name" value="Nucleoside Triphosphate Pyrophosphohydrolase"/>
    <property type="match status" value="1"/>
</dbReference>
<keyword evidence="6" id="KW-1185">Reference proteome</keyword>
<dbReference type="InterPro" id="IPR000086">
    <property type="entry name" value="NUDIX_hydrolase_dom"/>
</dbReference>
<dbReference type="InterPro" id="IPR020084">
    <property type="entry name" value="NUDIX_hydrolase_CS"/>
</dbReference>
<gene>
    <name evidence="5" type="ORF">GCM10008967_20420</name>
</gene>
<feature type="domain" description="Nudix hydrolase" evidence="4">
    <location>
        <begin position="6"/>
        <end position="134"/>
    </location>
</feature>
<evidence type="ECO:0000313" key="6">
    <source>
        <dbReference type="Proteomes" id="UP001500782"/>
    </source>
</evidence>
<evidence type="ECO:0000256" key="1">
    <source>
        <dbReference type="ARBA" id="ARBA00001946"/>
    </source>
</evidence>
<keyword evidence="2 3" id="KW-0378">Hydrolase</keyword>
<dbReference type="EMBL" id="BAAADJ010000021">
    <property type="protein sequence ID" value="GAA0329855.1"/>
    <property type="molecule type" value="Genomic_DNA"/>
</dbReference>
<comment type="similarity">
    <text evidence="3">Belongs to the Nudix hydrolase family.</text>
</comment>
<name>A0ABN0W9G2_9BACI</name>
<sequence length="138" mass="15702">MISENMIVIGVKGIIVHNGKVLIIKRAQDAHVGGHTWECPGGKLEFGESLEEALIREAKEEVGLDIQVEELLYATTFNTSSTRQVVLLTFRCSCKENTITLSNEHSEFYWANKDELYESLPVHILTDFQKYNIFELLN</sequence>
<comment type="caution">
    <text evidence="5">The sequence shown here is derived from an EMBL/GenBank/DDBJ whole genome shotgun (WGS) entry which is preliminary data.</text>
</comment>
<evidence type="ECO:0000313" key="5">
    <source>
        <dbReference type="EMBL" id="GAA0329855.1"/>
    </source>
</evidence>
<dbReference type="PROSITE" id="PS51462">
    <property type="entry name" value="NUDIX"/>
    <property type="match status" value="1"/>
</dbReference>
<dbReference type="SUPFAM" id="SSF55811">
    <property type="entry name" value="Nudix"/>
    <property type="match status" value="1"/>
</dbReference>
<evidence type="ECO:0000259" key="4">
    <source>
        <dbReference type="PROSITE" id="PS51462"/>
    </source>
</evidence>
<protein>
    <submittedName>
        <fullName evidence="5">NUDIX domain-containing protein</fullName>
    </submittedName>
</protein>
<reference evidence="5 6" key="1">
    <citation type="journal article" date="2019" name="Int. J. Syst. Evol. Microbiol.">
        <title>The Global Catalogue of Microorganisms (GCM) 10K type strain sequencing project: providing services to taxonomists for standard genome sequencing and annotation.</title>
        <authorList>
            <consortium name="The Broad Institute Genomics Platform"/>
            <consortium name="The Broad Institute Genome Sequencing Center for Infectious Disease"/>
            <person name="Wu L."/>
            <person name="Ma J."/>
        </authorList>
    </citation>
    <scope>NUCLEOTIDE SEQUENCE [LARGE SCALE GENOMIC DNA]</scope>
    <source>
        <strain evidence="5 6">JCM 9731</strain>
    </source>
</reference>
<organism evidence="5 6">
    <name type="scientific">Bacillus carboniphilus</name>
    <dbReference type="NCBI Taxonomy" id="86663"/>
    <lineage>
        <taxon>Bacteria</taxon>
        <taxon>Bacillati</taxon>
        <taxon>Bacillota</taxon>
        <taxon>Bacilli</taxon>
        <taxon>Bacillales</taxon>
        <taxon>Bacillaceae</taxon>
        <taxon>Bacillus</taxon>
    </lineage>
</organism>
<dbReference type="InterPro" id="IPR015797">
    <property type="entry name" value="NUDIX_hydrolase-like_dom_sf"/>
</dbReference>